<organism evidence="2">
    <name type="scientific">Serratia fonticola</name>
    <dbReference type="NCBI Taxonomy" id="47917"/>
    <lineage>
        <taxon>Bacteria</taxon>
        <taxon>Pseudomonadati</taxon>
        <taxon>Pseudomonadota</taxon>
        <taxon>Gammaproteobacteria</taxon>
        <taxon>Enterobacterales</taxon>
        <taxon>Yersiniaceae</taxon>
        <taxon>Serratia</taxon>
    </lineage>
</organism>
<dbReference type="SUPFAM" id="SSF64518">
    <property type="entry name" value="Phase 1 flagellin"/>
    <property type="match status" value="1"/>
</dbReference>
<gene>
    <name evidence="2" type="primary">flgK_2</name>
    <name evidence="2" type="ORF">NCTC12965_04933</name>
</gene>
<dbReference type="InterPro" id="IPR049119">
    <property type="entry name" value="FlgK_D2-like"/>
</dbReference>
<evidence type="ECO:0000313" key="2">
    <source>
        <dbReference type="EMBL" id="VTR43253.1"/>
    </source>
</evidence>
<dbReference type="AlphaFoldDB" id="A0A4U9VB65"/>
<keyword evidence="2" id="KW-0969">Cilium</keyword>
<protein>
    <submittedName>
        <fullName evidence="2">Flagellar hook-associated protein 1</fullName>
    </submittedName>
</protein>
<dbReference type="EMBL" id="CABEEZ010000107">
    <property type="protein sequence ID" value="VTR43253.1"/>
    <property type="molecule type" value="Genomic_DNA"/>
</dbReference>
<sequence length="127" mass="13795">MPRCRSPLPTPSKVKASDYRMEFDGANWQVTRLSDNVKVPATAGTDADGKPTLSFDGLEIGVTGNAKKNDSFTVKPVSDVAGTLKVAISDSPSLLPQERKMAVRAIMTTSRNCSICKPPKWWMAKQP</sequence>
<evidence type="ECO:0000259" key="1">
    <source>
        <dbReference type="Pfam" id="PF21158"/>
    </source>
</evidence>
<reference evidence="2" key="1">
    <citation type="submission" date="2019-05" db="EMBL/GenBank/DDBJ databases">
        <authorList>
            <consortium name="Pathogen Informatics"/>
        </authorList>
    </citation>
    <scope>NUCLEOTIDE SEQUENCE [LARGE SCALE GENOMIC DNA]</scope>
    <source>
        <strain evidence="2">NCTC12965</strain>
    </source>
</reference>
<keyword evidence="2" id="KW-0966">Cell projection</keyword>
<proteinExistence type="predicted"/>
<feature type="domain" description="Flagellar hook-associated protein 1 D2-like" evidence="1">
    <location>
        <begin position="12"/>
        <end position="76"/>
    </location>
</feature>
<keyword evidence="2" id="KW-0282">Flagellum</keyword>
<accession>A0A4U9VB65</accession>
<dbReference type="Pfam" id="PF21158">
    <property type="entry name" value="flgK_1st_1"/>
    <property type="match status" value="1"/>
</dbReference>
<name>A0A4U9VB65_SERFO</name>